<organism evidence="18 19">
    <name type="scientific">Salinivibrio costicola</name>
    <name type="common">Vibrio costicola</name>
    <dbReference type="NCBI Taxonomy" id="51367"/>
    <lineage>
        <taxon>Bacteria</taxon>
        <taxon>Pseudomonadati</taxon>
        <taxon>Pseudomonadota</taxon>
        <taxon>Gammaproteobacteria</taxon>
        <taxon>Vibrionales</taxon>
        <taxon>Vibrionaceae</taxon>
        <taxon>Salinivibrio</taxon>
    </lineage>
</organism>
<keyword evidence="10 16" id="KW-1133">Transmembrane helix</keyword>
<dbReference type="HAMAP" id="MF_00404">
    <property type="entry name" value="OadG"/>
    <property type="match status" value="1"/>
</dbReference>
<evidence type="ECO:0000256" key="15">
    <source>
        <dbReference type="ARBA" id="ARBA00048176"/>
    </source>
</evidence>
<keyword evidence="11 16" id="KW-0915">Sodium</keyword>
<dbReference type="EC" id="7.2.4.2" evidence="16"/>
<protein>
    <recommendedName>
        <fullName evidence="16">Probable oxaloacetate decarboxylase gamma chain</fullName>
        <ecNumber evidence="16">7.2.4.2</ecNumber>
    </recommendedName>
</protein>
<comment type="subcellular location">
    <subcellularLocation>
        <location evidence="3 16 17">Cell membrane</location>
        <topology evidence="3 16 17">Single-pass membrane protein</topology>
    </subcellularLocation>
</comment>
<reference evidence="18 19" key="1">
    <citation type="submission" date="2020-03" db="EMBL/GenBank/DDBJ databases">
        <title>Genome mining reveals the biosynthetic pathways of PHA and ectoines of the halophilic strain Salinivibrio costicola M318 isolated from fermented shrimp paste.</title>
        <authorList>
            <person name="Doan T.V."/>
            <person name="Tran L.T."/>
            <person name="Trieu T.A."/>
            <person name="Nguyen Q.V."/>
            <person name="Quach T.N."/>
            <person name="Phi T.Q."/>
            <person name="Kumar S."/>
        </authorList>
    </citation>
    <scope>NUCLEOTIDE SEQUENCE [LARGE SCALE GENOMIC DNA]</scope>
    <source>
        <strain evidence="18 19">M318</strain>
    </source>
</reference>
<keyword evidence="14 16" id="KW-0739">Sodium transport</keyword>
<evidence type="ECO:0000256" key="3">
    <source>
        <dbReference type="ARBA" id="ARBA00004162"/>
    </source>
</evidence>
<evidence type="ECO:0000256" key="14">
    <source>
        <dbReference type="ARBA" id="ARBA00023201"/>
    </source>
</evidence>
<evidence type="ECO:0000256" key="1">
    <source>
        <dbReference type="ARBA" id="ARBA00001959"/>
    </source>
</evidence>
<accession>A0ABX6K5G0</accession>
<evidence type="ECO:0000256" key="13">
    <source>
        <dbReference type="ARBA" id="ARBA00023136"/>
    </source>
</evidence>
<dbReference type="InterPro" id="IPR005899">
    <property type="entry name" value="Na_pump_deCOase"/>
</dbReference>
<evidence type="ECO:0000313" key="18">
    <source>
        <dbReference type="EMBL" id="QIR05445.1"/>
    </source>
</evidence>
<dbReference type="RefSeq" id="WP_077479399.1">
    <property type="nucleotide sequence ID" value="NZ_CP050266.1"/>
</dbReference>
<dbReference type="Proteomes" id="UP000501408">
    <property type="component" value="Chromosome 1"/>
</dbReference>
<evidence type="ECO:0000256" key="9">
    <source>
        <dbReference type="ARBA" id="ARBA00022967"/>
    </source>
</evidence>
<comment type="cofactor">
    <cofactor evidence="1 16 17">
        <name>Na(+)</name>
        <dbReference type="ChEBI" id="CHEBI:29101"/>
    </cofactor>
</comment>
<evidence type="ECO:0000256" key="7">
    <source>
        <dbReference type="ARBA" id="ARBA00022475"/>
    </source>
</evidence>
<evidence type="ECO:0000256" key="10">
    <source>
        <dbReference type="ARBA" id="ARBA00022989"/>
    </source>
</evidence>
<comment type="similarity">
    <text evidence="4 16 17">Belongs to the OadG family.</text>
</comment>
<evidence type="ECO:0000256" key="12">
    <source>
        <dbReference type="ARBA" id="ARBA00023065"/>
    </source>
</evidence>
<dbReference type="EMBL" id="CP050266">
    <property type="protein sequence ID" value="QIR05445.1"/>
    <property type="molecule type" value="Genomic_DNA"/>
</dbReference>
<gene>
    <name evidence="16" type="primary">oadG</name>
    <name evidence="18" type="ORF">HBA18_03070</name>
</gene>
<sequence>MELGPLLEQALMLMLTGMSVVFVFLSILIFLVRQLARFGDPTPPTPASSVTSTPVKAQPGTSPDVIAAITVAVQQYRQRQR</sequence>
<comment type="function">
    <text evidence="2 16 17">Catalyzes the decarboxylation of oxaloacetate coupled to Na(+) translocation.</text>
</comment>
<keyword evidence="6 16" id="KW-0813">Transport</keyword>
<dbReference type="NCBIfam" id="TIGR01195">
    <property type="entry name" value="oadG_fam"/>
    <property type="match status" value="1"/>
</dbReference>
<dbReference type="InterPro" id="IPR023424">
    <property type="entry name" value="OadG"/>
</dbReference>
<evidence type="ECO:0000256" key="11">
    <source>
        <dbReference type="ARBA" id="ARBA00023053"/>
    </source>
</evidence>
<dbReference type="Pfam" id="PF04277">
    <property type="entry name" value="OAD_gamma"/>
    <property type="match status" value="1"/>
</dbReference>
<comment type="catalytic activity">
    <reaction evidence="15 16 17">
        <text>oxaloacetate + 2 Na(+)(in) + H(+) = pyruvate + 2 Na(+)(out) + CO2</text>
        <dbReference type="Rhea" id="RHEA:57724"/>
        <dbReference type="ChEBI" id="CHEBI:15361"/>
        <dbReference type="ChEBI" id="CHEBI:15378"/>
        <dbReference type="ChEBI" id="CHEBI:16452"/>
        <dbReference type="ChEBI" id="CHEBI:16526"/>
        <dbReference type="ChEBI" id="CHEBI:29101"/>
        <dbReference type="EC" id="7.2.4.2"/>
    </reaction>
</comment>
<keyword evidence="19" id="KW-1185">Reference proteome</keyword>
<evidence type="ECO:0000256" key="4">
    <source>
        <dbReference type="ARBA" id="ARBA00005844"/>
    </source>
</evidence>
<evidence type="ECO:0000256" key="5">
    <source>
        <dbReference type="ARBA" id="ARBA00011869"/>
    </source>
</evidence>
<proteinExistence type="inferred from homology"/>
<keyword evidence="12 16" id="KW-0406">Ion transport</keyword>
<keyword evidence="13 16" id="KW-0472">Membrane</keyword>
<evidence type="ECO:0000256" key="6">
    <source>
        <dbReference type="ARBA" id="ARBA00022448"/>
    </source>
</evidence>
<name>A0ABX6K5G0_SALCS</name>
<comment type="subunit">
    <text evidence="5 16">Heterotrimer of an alpha, a beta and a gamma subunit.</text>
</comment>
<evidence type="ECO:0000256" key="16">
    <source>
        <dbReference type="HAMAP-Rule" id="MF_00404"/>
    </source>
</evidence>
<evidence type="ECO:0000256" key="17">
    <source>
        <dbReference type="RuleBase" id="RU004278"/>
    </source>
</evidence>
<evidence type="ECO:0000256" key="8">
    <source>
        <dbReference type="ARBA" id="ARBA00022692"/>
    </source>
</evidence>
<keyword evidence="8 16" id="KW-0812">Transmembrane</keyword>
<feature type="transmembrane region" description="Helical" evidence="16 17">
    <location>
        <begin position="12"/>
        <end position="32"/>
    </location>
</feature>
<evidence type="ECO:0000256" key="2">
    <source>
        <dbReference type="ARBA" id="ARBA00003002"/>
    </source>
</evidence>
<keyword evidence="9 16" id="KW-1278">Translocase</keyword>
<evidence type="ECO:0000313" key="19">
    <source>
        <dbReference type="Proteomes" id="UP000501408"/>
    </source>
</evidence>
<keyword evidence="7 16" id="KW-1003">Cell membrane</keyword>